<keyword evidence="1" id="KW-0472">Membrane</keyword>
<evidence type="ECO:0000313" key="3">
    <source>
        <dbReference type="Proteomes" id="UP000683360"/>
    </source>
</evidence>
<comment type="caution">
    <text evidence="2">The sequence shown here is derived from an EMBL/GenBank/DDBJ whole genome shotgun (WGS) entry which is preliminary data.</text>
</comment>
<organism evidence="2 3">
    <name type="scientific">Mytilus edulis</name>
    <name type="common">Blue mussel</name>
    <dbReference type="NCBI Taxonomy" id="6550"/>
    <lineage>
        <taxon>Eukaryota</taxon>
        <taxon>Metazoa</taxon>
        <taxon>Spiralia</taxon>
        <taxon>Lophotrochozoa</taxon>
        <taxon>Mollusca</taxon>
        <taxon>Bivalvia</taxon>
        <taxon>Autobranchia</taxon>
        <taxon>Pteriomorphia</taxon>
        <taxon>Mytilida</taxon>
        <taxon>Mytiloidea</taxon>
        <taxon>Mytilidae</taxon>
        <taxon>Mytilinae</taxon>
        <taxon>Mytilus</taxon>
    </lineage>
</organism>
<sequence length="165" mass="18862">MSNQSVGVSDLVRLFDRNNVFGGYSQQFQVSYDDLNCVVDDTLPASSSDNYIDCQSKEMVAAGRDKCCKIEGSVGCCEPGGRWKKILAMSLGIGLTFITLAVIYIYLFWCKKDTIPCLGRCQDRIQKKYHQAEESLPCCASRVERRKQEQEIMRIKLRRHIHTHR</sequence>
<protein>
    <submittedName>
        <fullName evidence="2">Uncharacterized protein</fullName>
    </submittedName>
</protein>
<dbReference type="Proteomes" id="UP000683360">
    <property type="component" value="Unassembled WGS sequence"/>
</dbReference>
<gene>
    <name evidence="2" type="ORF">MEDL_2322</name>
</gene>
<dbReference type="OrthoDB" id="6046769at2759"/>
<dbReference type="EMBL" id="CAJPWZ010000144">
    <property type="protein sequence ID" value="CAG2186761.1"/>
    <property type="molecule type" value="Genomic_DNA"/>
</dbReference>
<name>A0A8S3PU61_MYTED</name>
<proteinExistence type="predicted"/>
<reference evidence="2" key="1">
    <citation type="submission" date="2021-03" db="EMBL/GenBank/DDBJ databases">
        <authorList>
            <person name="Bekaert M."/>
        </authorList>
    </citation>
    <scope>NUCLEOTIDE SEQUENCE</scope>
</reference>
<keyword evidence="1" id="KW-0812">Transmembrane</keyword>
<keyword evidence="3" id="KW-1185">Reference proteome</keyword>
<accession>A0A8S3PU61</accession>
<evidence type="ECO:0000256" key="1">
    <source>
        <dbReference type="SAM" id="Phobius"/>
    </source>
</evidence>
<keyword evidence="1" id="KW-1133">Transmembrane helix</keyword>
<evidence type="ECO:0000313" key="2">
    <source>
        <dbReference type="EMBL" id="CAG2186761.1"/>
    </source>
</evidence>
<dbReference type="AlphaFoldDB" id="A0A8S3PU61"/>
<feature type="transmembrane region" description="Helical" evidence="1">
    <location>
        <begin position="86"/>
        <end position="109"/>
    </location>
</feature>